<keyword evidence="7" id="KW-0449">Lipoprotein</keyword>
<dbReference type="GO" id="GO:0019706">
    <property type="term" value="F:protein-cysteine S-palmitoyltransferase activity"/>
    <property type="evidence" value="ECO:0007669"/>
    <property type="project" value="UniProtKB-EC"/>
</dbReference>
<dbReference type="PANTHER" id="PTHR22883:SF43">
    <property type="entry name" value="PALMITOYLTRANSFERASE APP"/>
    <property type="match status" value="1"/>
</dbReference>
<protein>
    <recommendedName>
        <fullName evidence="11">Palmitoyltransferase</fullName>
        <ecNumber evidence="11">2.3.1.225</ecNumber>
    </recommendedName>
</protein>
<comment type="subcellular location">
    <subcellularLocation>
        <location evidence="1">Endomembrane system</location>
        <topology evidence="1">Multi-pass membrane protein</topology>
    </subcellularLocation>
</comment>
<dbReference type="PROSITE" id="PS50216">
    <property type="entry name" value="DHHC"/>
    <property type="match status" value="1"/>
</dbReference>
<dbReference type="GO" id="GO:0006612">
    <property type="term" value="P:protein targeting to membrane"/>
    <property type="evidence" value="ECO:0007669"/>
    <property type="project" value="TreeGrafter"/>
</dbReference>
<dbReference type="Proteomes" id="UP001172102">
    <property type="component" value="Unassembled WGS sequence"/>
</dbReference>
<dbReference type="InterPro" id="IPR001594">
    <property type="entry name" value="Palmitoyltrfase_DHHC"/>
</dbReference>
<keyword evidence="2 11" id="KW-0808">Transferase</keyword>
<evidence type="ECO:0000256" key="7">
    <source>
        <dbReference type="ARBA" id="ARBA00023288"/>
    </source>
</evidence>
<comment type="domain">
    <text evidence="11">The DHHC domain is required for palmitoyltransferase activity.</text>
</comment>
<evidence type="ECO:0000256" key="5">
    <source>
        <dbReference type="ARBA" id="ARBA00023136"/>
    </source>
</evidence>
<dbReference type="GO" id="GO:0005794">
    <property type="term" value="C:Golgi apparatus"/>
    <property type="evidence" value="ECO:0007669"/>
    <property type="project" value="TreeGrafter"/>
</dbReference>
<feature type="transmembrane region" description="Helical" evidence="11">
    <location>
        <begin position="355"/>
        <end position="379"/>
    </location>
</feature>
<keyword evidence="15" id="KW-1185">Reference proteome</keyword>
<keyword evidence="5 11" id="KW-0472">Membrane</keyword>
<feature type="transmembrane region" description="Helical" evidence="11">
    <location>
        <begin position="385"/>
        <end position="404"/>
    </location>
</feature>
<dbReference type="EC" id="2.3.1.225" evidence="11"/>
<dbReference type="GO" id="GO:0005783">
    <property type="term" value="C:endoplasmic reticulum"/>
    <property type="evidence" value="ECO:0007669"/>
    <property type="project" value="TreeGrafter"/>
</dbReference>
<evidence type="ECO:0000256" key="9">
    <source>
        <dbReference type="ARBA" id="ARBA00023463"/>
    </source>
</evidence>
<comment type="similarity">
    <text evidence="9">Belongs to the DHHC palmitoyltransferase family. ERF2/ZDHHC9 subfamily.</text>
</comment>
<evidence type="ECO:0000256" key="8">
    <source>
        <dbReference type="ARBA" id="ARBA00023315"/>
    </source>
</evidence>
<name>A0AA40EBW5_9PEZI</name>
<organism evidence="14 15">
    <name type="scientific">Lasiosphaeris hirsuta</name>
    <dbReference type="NCBI Taxonomy" id="260670"/>
    <lineage>
        <taxon>Eukaryota</taxon>
        <taxon>Fungi</taxon>
        <taxon>Dikarya</taxon>
        <taxon>Ascomycota</taxon>
        <taxon>Pezizomycotina</taxon>
        <taxon>Sordariomycetes</taxon>
        <taxon>Sordariomycetidae</taxon>
        <taxon>Sordariales</taxon>
        <taxon>Lasiosphaeriaceae</taxon>
        <taxon>Lasiosphaeris</taxon>
    </lineage>
</organism>
<feature type="compositionally biased region" description="Polar residues" evidence="12">
    <location>
        <begin position="71"/>
        <end position="88"/>
    </location>
</feature>
<evidence type="ECO:0000256" key="3">
    <source>
        <dbReference type="ARBA" id="ARBA00022692"/>
    </source>
</evidence>
<keyword evidence="8 11" id="KW-0012">Acyltransferase</keyword>
<feature type="compositionally biased region" description="Polar residues" evidence="12">
    <location>
        <begin position="106"/>
        <end position="133"/>
    </location>
</feature>
<feature type="transmembrane region" description="Helical" evidence="11">
    <location>
        <begin position="545"/>
        <end position="567"/>
    </location>
</feature>
<evidence type="ECO:0000256" key="6">
    <source>
        <dbReference type="ARBA" id="ARBA00023139"/>
    </source>
</evidence>
<feature type="compositionally biased region" description="Basic and acidic residues" evidence="12">
    <location>
        <begin position="289"/>
        <end position="300"/>
    </location>
</feature>
<dbReference type="PANTHER" id="PTHR22883">
    <property type="entry name" value="ZINC FINGER DHHC DOMAIN CONTAINING PROTEIN"/>
    <property type="match status" value="1"/>
</dbReference>
<evidence type="ECO:0000256" key="2">
    <source>
        <dbReference type="ARBA" id="ARBA00022679"/>
    </source>
</evidence>
<evidence type="ECO:0000256" key="10">
    <source>
        <dbReference type="ARBA" id="ARBA00048048"/>
    </source>
</evidence>
<evidence type="ECO:0000313" key="15">
    <source>
        <dbReference type="Proteomes" id="UP001172102"/>
    </source>
</evidence>
<dbReference type="EMBL" id="JAUKUA010000001">
    <property type="protein sequence ID" value="KAK0729708.1"/>
    <property type="molecule type" value="Genomic_DNA"/>
</dbReference>
<gene>
    <name evidence="14" type="ORF">B0H67DRAFT_476794</name>
</gene>
<evidence type="ECO:0000313" key="14">
    <source>
        <dbReference type="EMBL" id="KAK0729708.1"/>
    </source>
</evidence>
<comment type="catalytic activity">
    <reaction evidence="10 11">
        <text>L-cysteinyl-[protein] + hexadecanoyl-CoA = S-hexadecanoyl-L-cysteinyl-[protein] + CoA</text>
        <dbReference type="Rhea" id="RHEA:36683"/>
        <dbReference type="Rhea" id="RHEA-COMP:10131"/>
        <dbReference type="Rhea" id="RHEA-COMP:11032"/>
        <dbReference type="ChEBI" id="CHEBI:29950"/>
        <dbReference type="ChEBI" id="CHEBI:57287"/>
        <dbReference type="ChEBI" id="CHEBI:57379"/>
        <dbReference type="ChEBI" id="CHEBI:74151"/>
        <dbReference type="EC" id="2.3.1.225"/>
    </reaction>
</comment>
<keyword evidence="6" id="KW-0564">Palmitate</keyword>
<evidence type="ECO:0000259" key="13">
    <source>
        <dbReference type="Pfam" id="PF01529"/>
    </source>
</evidence>
<evidence type="ECO:0000256" key="1">
    <source>
        <dbReference type="ARBA" id="ARBA00004127"/>
    </source>
</evidence>
<feature type="region of interest" description="Disordered" evidence="12">
    <location>
        <begin position="1"/>
        <end position="322"/>
    </location>
</feature>
<feature type="compositionally biased region" description="Low complexity" evidence="12">
    <location>
        <begin position="30"/>
        <end position="39"/>
    </location>
</feature>
<comment type="caution">
    <text evidence="14">The sequence shown here is derived from an EMBL/GenBank/DDBJ whole genome shotgun (WGS) entry which is preliminary data.</text>
</comment>
<sequence>MASPEEAARSASTSPTNIDDGFPQFPRSEIGGPPSIISSRMTDIATDDGGDSEAQRAGSGSQRRSAFYYSDGQSRPGTARTGMSSRGPWSQAPPLRRGLSGKRVSTPGSGTGSALGQRPPSATSRSHVPSLTSHAFFRPMSSQKLQAQRGASRPPTMGRPQVSTQDNPEDGGDTARQSMVSAPGSRLAAHVLSESENRPPPSRGTEITEQETLDRITANTSPTHGHNATASITDSVRPLQRKPGDPRNLTINVDKRYKGTELPSPVRTPRSFRSSFLMPGRTGSAQDGSNREIEGGEKLESVASSPQLPPQHQDDKPMSTTEKAKSKLGYNYQYFEGNTVFCIGGRLQNTKHRPINIATASFVVIPTILFFVFSAPWIWFNISPAIPITFAYLFYICMSSFLHASSSDPGILPRNIHRFPPADENEDPLRLGPPTNDWTLVRSSEKSTAAMEVPTKYCKTCNIWRPPRAHHCRLCDNCVETQDHHCVWINNCVGRRNYRFFFTFLASASLLGGYLSGASLAQILIYANQEKLSFGESVSHFRVPFAMVIFGFLGLLYPAALLGYHIFLMARGETTREYLNSHKFLKKDRYRAFTQGSWLKNWFVVLCRPRPPTYYGFKGGYAPGDQRFGMSTKRETSSAGPRPVHADSKEGMEMQDVGNRTVINPQQGQQAAFMGPVALRATSTATVNAATAAKSSVPTV</sequence>
<proteinExistence type="inferred from homology"/>
<keyword evidence="4 11" id="KW-1133">Transmembrane helix</keyword>
<feature type="domain" description="Palmitoyltransferase DHHC" evidence="13">
    <location>
        <begin position="455"/>
        <end position="581"/>
    </location>
</feature>
<dbReference type="AlphaFoldDB" id="A0AA40EBW5"/>
<keyword evidence="3 11" id="KW-0812">Transmembrane</keyword>
<accession>A0AA40EBW5</accession>
<evidence type="ECO:0000256" key="11">
    <source>
        <dbReference type="RuleBase" id="RU079119"/>
    </source>
</evidence>
<dbReference type="InterPro" id="IPR039859">
    <property type="entry name" value="PFA4/ZDH16/20/ERF2-like"/>
</dbReference>
<dbReference type="Pfam" id="PF01529">
    <property type="entry name" value="DHHC"/>
    <property type="match status" value="1"/>
</dbReference>
<reference evidence="14" key="1">
    <citation type="submission" date="2023-06" db="EMBL/GenBank/DDBJ databases">
        <title>Genome-scale phylogeny and comparative genomics of the fungal order Sordariales.</title>
        <authorList>
            <consortium name="Lawrence Berkeley National Laboratory"/>
            <person name="Hensen N."/>
            <person name="Bonometti L."/>
            <person name="Westerberg I."/>
            <person name="Brannstrom I.O."/>
            <person name="Guillou S."/>
            <person name="Cros-Aarteil S."/>
            <person name="Calhoun S."/>
            <person name="Haridas S."/>
            <person name="Kuo A."/>
            <person name="Mondo S."/>
            <person name="Pangilinan J."/>
            <person name="Riley R."/>
            <person name="Labutti K."/>
            <person name="Andreopoulos B."/>
            <person name="Lipzen A."/>
            <person name="Chen C."/>
            <person name="Yanf M."/>
            <person name="Daum C."/>
            <person name="Ng V."/>
            <person name="Clum A."/>
            <person name="Steindorff A."/>
            <person name="Ohm R."/>
            <person name="Martin F."/>
            <person name="Silar P."/>
            <person name="Natvig D."/>
            <person name="Lalanne C."/>
            <person name="Gautier V."/>
            <person name="Ament-Velasquez S.L."/>
            <person name="Kruys A."/>
            <person name="Hutchinson M.I."/>
            <person name="Powell A.J."/>
            <person name="Barry K."/>
            <person name="Miller A.N."/>
            <person name="Grigoriev I.V."/>
            <person name="Debuchy R."/>
            <person name="Gladieux P."/>
            <person name="Thoren M.H."/>
            <person name="Johannesson H."/>
        </authorList>
    </citation>
    <scope>NUCLEOTIDE SEQUENCE</scope>
    <source>
        <strain evidence="14">SMH4607-1</strain>
    </source>
</reference>
<feature type="compositionally biased region" description="Polar residues" evidence="12">
    <location>
        <begin position="217"/>
        <end position="234"/>
    </location>
</feature>
<feature type="compositionally biased region" description="Basic and acidic residues" evidence="12">
    <location>
        <begin position="312"/>
        <end position="322"/>
    </location>
</feature>
<feature type="transmembrane region" description="Helical" evidence="11">
    <location>
        <begin position="500"/>
        <end position="525"/>
    </location>
</feature>
<evidence type="ECO:0000256" key="4">
    <source>
        <dbReference type="ARBA" id="ARBA00022989"/>
    </source>
</evidence>
<evidence type="ECO:0000256" key="12">
    <source>
        <dbReference type="SAM" id="MobiDB-lite"/>
    </source>
</evidence>